<dbReference type="SUPFAM" id="SSF56601">
    <property type="entry name" value="beta-lactamase/transpeptidase-like"/>
    <property type="match status" value="1"/>
</dbReference>
<sequence length="337" mass="38818">MFEQTICYMEQLVNQKKIPGISYAFLTSKEIVKGKIGVKQQIPKVEEIDESTLYDMASLTKMICTNTIMLKLIESNKLSIDQPLNYYLPEFKDKQVTIRHLLTHTSGINPYIKNRNDLNKKDLKQAILKLHSDETRGSSVKYTDTGTILLGFLIEKIYEKNLHDVFQKEVLTPLKMTDSFFTGFDKERAAPTELTTTRGLIKGEVHDPKAFVLKEHCGSAGLFSTLDDTIKFTQMMLNKGKVAHDVFLNEKTILSLEQDYTNGNSKARSLGWDLIETNQNNLLYHTGYTGTFIMIDLKKQEAFIFLSNRVHPTDNREEYIELRNHLIEIYLNETTKR</sequence>
<dbReference type="Proteomes" id="UP000288028">
    <property type="component" value="Unassembled WGS sequence"/>
</dbReference>
<dbReference type="Gene3D" id="3.40.710.10">
    <property type="entry name" value="DD-peptidase/beta-lactamase superfamily"/>
    <property type="match status" value="1"/>
</dbReference>
<dbReference type="GeneID" id="95581091"/>
<name>A0A430AWG8_9ENTE</name>
<dbReference type="GO" id="GO:0016787">
    <property type="term" value="F:hydrolase activity"/>
    <property type="evidence" value="ECO:0007669"/>
    <property type="project" value="UniProtKB-KW"/>
</dbReference>
<dbReference type="EMBL" id="NGKB01000011">
    <property type="protein sequence ID" value="RSU12404.1"/>
    <property type="molecule type" value="Genomic_DNA"/>
</dbReference>
<organism evidence="3 4">
    <name type="scientific">Vagococcus carniphilus</name>
    <dbReference type="NCBI Taxonomy" id="218144"/>
    <lineage>
        <taxon>Bacteria</taxon>
        <taxon>Bacillati</taxon>
        <taxon>Bacillota</taxon>
        <taxon>Bacilli</taxon>
        <taxon>Lactobacillales</taxon>
        <taxon>Enterococcaceae</taxon>
        <taxon>Vagococcus</taxon>
    </lineage>
</organism>
<feature type="domain" description="Beta-lactamase-related" evidence="2">
    <location>
        <begin position="9"/>
        <end position="318"/>
    </location>
</feature>
<evidence type="ECO:0000256" key="1">
    <source>
        <dbReference type="ARBA" id="ARBA00022801"/>
    </source>
</evidence>
<reference evidence="3 4" key="1">
    <citation type="submission" date="2017-05" db="EMBL/GenBank/DDBJ databases">
        <title>Vagococcus spp. assemblies.</title>
        <authorList>
            <person name="Gulvik C.A."/>
        </authorList>
    </citation>
    <scope>NUCLEOTIDE SEQUENCE [LARGE SCALE GENOMIC DNA]</scope>
    <source>
        <strain evidence="3 4">SS1714</strain>
    </source>
</reference>
<keyword evidence="4" id="KW-1185">Reference proteome</keyword>
<dbReference type="AlphaFoldDB" id="A0A430AWG8"/>
<dbReference type="OrthoDB" id="9803467at2"/>
<dbReference type="RefSeq" id="WP_126795299.1">
    <property type="nucleotide sequence ID" value="NZ_CP060720.1"/>
</dbReference>
<proteinExistence type="predicted"/>
<comment type="caution">
    <text evidence="3">The sequence shown here is derived from an EMBL/GenBank/DDBJ whole genome shotgun (WGS) entry which is preliminary data.</text>
</comment>
<dbReference type="InterPro" id="IPR001466">
    <property type="entry name" value="Beta-lactam-related"/>
</dbReference>
<protein>
    <recommendedName>
        <fullName evidence="2">Beta-lactamase-related domain-containing protein</fullName>
    </recommendedName>
</protein>
<dbReference type="InterPro" id="IPR012338">
    <property type="entry name" value="Beta-lactam/transpept-like"/>
</dbReference>
<dbReference type="PANTHER" id="PTHR43283:SF11">
    <property type="entry name" value="BETA-LACTAMASE-RELATED DOMAIN-CONTAINING PROTEIN"/>
    <property type="match status" value="1"/>
</dbReference>
<evidence type="ECO:0000259" key="2">
    <source>
        <dbReference type="Pfam" id="PF00144"/>
    </source>
</evidence>
<gene>
    <name evidence="3" type="ORF">CBF28_11235</name>
</gene>
<dbReference type="Pfam" id="PF00144">
    <property type="entry name" value="Beta-lactamase"/>
    <property type="match status" value="1"/>
</dbReference>
<keyword evidence="1" id="KW-0378">Hydrolase</keyword>
<evidence type="ECO:0000313" key="4">
    <source>
        <dbReference type="Proteomes" id="UP000288028"/>
    </source>
</evidence>
<dbReference type="InterPro" id="IPR050789">
    <property type="entry name" value="Diverse_Enzym_Activities"/>
</dbReference>
<evidence type="ECO:0000313" key="3">
    <source>
        <dbReference type="EMBL" id="RSU12404.1"/>
    </source>
</evidence>
<accession>A0A430AWG8</accession>
<dbReference type="PANTHER" id="PTHR43283">
    <property type="entry name" value="BETA-LACTAMASE-RELATED"/>
    <property type="match status" value="1"/>
</dbReference>